<keyword evidence="1" id="KW-1133">Transmembrane helix</keyword>
<organism evidence="2 3">
    <name type="scientific">Marivirga salinarum</name>
    <dbReference type="NCBI Taxonomy" id="3059078"/>
    <lineage>
        <taxon>Bacteria</taxon>
        <taxon>Pseudomonadati</taxon>
        <taxon>Bacteroidota</taxon>
        <taxon>Cytophagia</taxon>
        <taxon>Cytophagales</taxon>
        <taxon>Marivirgaceae</taxon>
        <taxon>Marivirga</taxon>
    </lineage>
</organism>
<dbReference type="Pfam" id="PF13781">
    <property type="entry name" value="DoxX_3"/>
    <property type="match status" value="1"/>
</dbReference>
<feature type="transmembrane region" description="Helical" evidence="1">
    <location>
        <begin position="112"/>
        <end position="130"/>
    </location>
</feature>
<accession>A0AA49J9I0</accession>
<dbReference type="Proteomes" id="UP001230496">
    <property type="component" value="Chromosome"/>
</dbReference>
<evidence type="ECO:0000313" key="3">
    <source>
        <dbReference type="Proteomes" id="UP001230496"/>
    </source>
</evidence>
<keyword evidence="3" id="KW-1185">Reference proteome</keyword>
<name>A0AA49J9I0_9BACT</name>
<dbReference type="EMBL" id="CP129971">
    <property type="protein sequence ID" value="WKK76635.1"/>
    <property type="molecule type" value="Genomic_DNA"/>
</dbReference>
<protein>
    <submittedName>
        <fullName evidence="2">DoxX-like family protein</fullName>
    </submittedName>
</protein>
<dbReference type="InterPro" id="IPR025695">
    <property type="entry name" value="DoxX-like"/>
</dbReference>
<dbReference type="AlphaFoldDB" id="A0AA49J9I0"/>
<evidence type="ECO:0000313" key="2">
    <source>
        <dbReference type="EMBL" id="WKK76635.1"/>
    </source>
</evidence>
<gene>
    <name evidence="2" type="ORF">QYS49_04910</name>
</gene>
<keyword evidence="1" id="KW-0472">Membrane</keyword>
<sequence length="145" mass="16733">MKKLLQCGFLDSNSLIPKTLHKTLTFLIALVWLINGLVCKVLNFVPRHEQIVARILGDENSRLFTILIGISEIIMTIWVITKFKSKLNAIAQIIIVATMNLIEFILVPELLLWRRFNIIFAFLFIGIVYYNEFVLNKKLNPQTTS</sequence>
<dbReference type="KEGG" id="msaa:QYS49_04910"/>
<dbReference type="RefSeq" id="WP_308350243.1">
    <property type="nucleotide sequence ID" value="NZ_CP129971.1"/>
</dbReference>
<proteinExistence type="predicted"/>
<evidence type="ECO:0000256" key="1">
    <source>
        <dbReference type="SAM" id="Phobius"/>
    </source>
</evidence>
<reference evidence="2 3" key="1">
    <citation type="submission" date="2023-08" db="EMBL/GenBank/DDBJ databases">
        <title>Comparative genomics and taxonomic characterization of three novel marine species of genus Marivirga.</title>
        <authorList>
            <person name="Muhammad N."/>
            <person name="Kim S.-G."/>
        </authorList>
    </citation>
    <scope>NUCLEOTIDE SEQUENCE [LARGE SCALE GENOMIC DNA]</scope>
    <source>
        <strain evidence="2 3">BDSF4-3</strain>
    </source>
</reference>
<feature type="transmembrane region" description="Helical" evidence="1">
    <location>
        <begin position="87"/>
        <end position="106"/>
    </location>
</feature>
<keyword evidence="1" id="KW-0812">Transmembrane</keyword>
<feature type="transmembrane region" description="Helical" evidence="1">
    <location>
        <begin position="63"/>
        <end position="80"/>
    </location>
</feature>
<feature type="transmembrane region" description="Helical" evidence="1">
    <location>
        <begin position="24"/>
        <end position="43"/>
    </location>
</feature>